<feature type="compositionally biased region" description="Acidic residues" evidence="1">
    <location>
        <begin position="667"/>
        <end position="676"/>
    </location>
</feature>
<dbReference type="InterPro" id="IPR009004">
    <property type="entry name" value="Transposase_Mu_C"/>
</dbReference>
<evidence type="ECO:0000313" key="3">
    <source>
        <dbReference type="EMBL" id="KFL32339.1"/>
    </source>
</evidence>
<dbReference type="InterPro" id="IPR036397">
    <property type="entry name" value="RNaseH_sf"/>
</dbReference>
<dbReference type="Proteomes" id="UP000028981">
    <property type="component" value="Unassembled WGS sequence"/>
</dbReference>
<feature type="domain" description="Integrase catalytic" evidence="2">
    <location>
        <begin position="274"/>
        <end position="484"/>
    </location>
</feature>
<dbReference type="GO" id="GO:0015074">
    <property type="term" value="P:DNA integration"/>
    <property type="evidence" value="ECO:0007669"/>
    <property type="project" value="InterPro"/>
</dbReference>
<dbReference type="GO" id="GO:0003676">
    <property type="term" value="F:nucleic acid binding"/>
    <property type="evidence" value="ECO:0007669"/>
    <property type="project" value="InterPro"/>
</dbReference>
<organism evidence="3 4">
    <name type="scientific">Devosia riboflavina</name>
    <dbReference type="NCBI Taxonomy" id="46914"/>
    <lineage>
        <taxon>Bacteria</taxon>
        <taxon>Pseudomonadati</taxon>
        <taxon>Pseudomonadota</taxon>
        <taxon>Alphaproteobacteria</taxon>
        <taxon>Hyphomicrobiales</taxon>
        <taxon>Devosiaceae</taxon>
        <taxon>Devosia</taxon>
    </lineage>
</organism>
<feature type="compositionally biased region" description="Basic residues" evidence="1">
    <location>
        <begin position="727"/>
        <end position="738"/>
    </location>
</feature>
<reference evidence="3 4" key="1">
    <citation type="submission" date="2014-08" db="EMBL/GenBank/DDBJ databases">
        <authorList>
            <person name="Hassan Y.I."/>
            <person name="Lepp D."/>
            <person name="Zhou T."/>
        </authorList>
    </citation>
    <scope>NUCLEOTIDE SEQUENCE [LARGE SCALE GENOMIC DNA]</scope>
    <source>
        <strain evidence="3 4">IFO13584</strain>
    </source>
</reference>
<dbReference type="SUPFAM" id="SSF50610">
    <property type="entry name" value="mu transposase, C-terminal domain"/>
    <property type="match status" value="1"/>
</dbReference>
<proteinExistence type="predicted"/>
<dbReference type="InterPro" id="IPR015378">
    <property type="entry name" value="Transposase-like_Mu_C"/>
</dbReference>
<evidence type="ECO:0000259" key="2">
    <source>
        <dbReference type="PROSITE" id="PS50994"/>
    </source>
</evidence>
<protein>
    <recommendedName>
        <fullName evidence="2">Integrase catalytic domain-containing protein</fullName>
    </recommendedName>
</protein>
<dbReference type="AlphaFoldDB" id="A0A087M636"/>
<gene>
    <name evidence="3" type="ORF">JP75_05190</name>
</gene>
<dbReference type="Pfam" id="PF09299">
    <property type="entry name" value="Mu-transpos_C"/>
    <property type="match status" value="1"/>
</dbReference>
<accession>A0A087M636</accession>
<dbReference type="OrthoDB" id="5287589at2"/>
<evidence type="ECO:0000313" key="4">
    <source>
        <dbReference type="Proteomes" id="UP000028981"/>
    </source>
</evidence>
<feature type="compositionally biased region" description="Basic and acidic residues" evidence="1">
    <location>
        <begin position="652"/>
        <end position="664"/>
    </location>
</feature>
<name>A0A087M636_9HYPH</name>
<dbReference type="RefSeq" id="WP_035080011.1">
    <property type="nucleotide sequence ID" value="NZ_JQGC01000003.1"/>
</dbReference>
<comment type="caution">
    <text evidence="3">The sequence shown here is derived from an EMBL/GenBank/DDBJ whole genome shotgun (WGS) entry which is preliminary data.</text>
</comment>
<evidence type="ECO:0000256" key="1">
    <source>
        <dbReference type="SAM" id="MobiDB-lite"/>
    </source>
</evidence>
<keyword evidence="4" id="KW-1185">Reference proteome</keyword>
<dbReference type="SUPFAM" id="SSF53098">
    <property type="entry name" value="Ribonuclease H-like"/>
    <property type="match status" value="1"/>
</dbReference>
<sequence>MSQLDNGVADDQQDNDVHLLPGDGINLDGKLYIVQSRSTNPHGYIVTDPLVRGVEHKMRNRDIKDWHDRQRLRFVMASEGRFPLGKQESLERSLRAFTDVEQTEMYRRQRYCLEVDARGKRFERTEANMTALADGVAELHGDTAPHGWASVNEWWVDWDRAGRDIRVLCPSYRRRGNRERRLEPFMLKALQNGVKEWLDLGRPKMSTRYINVIAECMNHHGGEDICLEILKADPEAWLWPSYKTFTIACRSVDRTTKLSRRQGPQAARAEMHPVGDGPDVRLPFQRVEADFKYLRIFVVDDATGFPLGTPYLMAAIDCFSGMIAGFDIGFDPPSYVSAARCLKHVIGFKKLDHLPRKEDGSPIIKNAWPVNGVPRTFVLDNDAAFHAESFEKSAKALNCHIDYVPPGEPWEKGKIERFWGTVQTAYVDMFPGNVLRIDKNPDVTYDPRKDATITLSQLRLFITKALVDVHHIGIEPETYKRRIDIWNDAVAINPPRPVRDHGSLLELVGAYKKRRAERRGIRIFGLRYRSDELSMYRNGFDHDPMVEVRYDPQDLSVIHVIDAEKGISFPARCSRQDYASGLSEHQHKVIQRRAKEIAGLGRLRMAELLVAKKELFDLGMSMLKGKKSRRMSARVAHFLGIGRELIDEMHRHHEQGGETAKFLDLETPVEDPEDDAEARLEQRRQQREGTASPVDAPAKHTEPPTEVPAASTEPIASDPAEPVPARTRPRRIMKVKDD</sequence>
<feature type="compositionally biased region" description="Basic and acidic residues" evidence="1">
    <location>
        <begin position="677"/>
        <end position="687"/>
    </location>
</feature>
<dbReference type="InterPro" id="IPR012337">
    <property type="entry name" value="RNaseH-like_sf"/>
</dbReference>
<dbReference type="PROSITE" id="PS50994">
    <property type="entry name" value="INTEGRASE"/>
    <property type="match status" value="1"/>
</dbReference>
<dbReference type="InterPro" id="IPR001584">
    <property type="entry name" value="Integrase_cat-core"/>
</dbReference>
<dbReference type="EMBL" id="JQGC01000003">
    <property type="protein sequence ID" value="KFL32339.1"/>
    <property type="molecule type" value="Genomic_DNA"/>
</dbReference>
<dbReference type="STRING" id="46914.JP75_05190"/>
<dbReference type="Gene3D" id="3.30.420.10">
    <property type="entry name" value="Ribonuclease H-like superfamily/Ribonuclease H"/>
    <property type="match status" value="1"/>
</dbReference>
<feature type="region of interest" description="Disordered" evidence="1">
    <location>
        <begin position="652"/>
        <end position="738"/>
    </location>
</feature>